<evidence type="ECO:0000256" key="1">
    <source>
        <dbReference type="ARBA" id="ARBA00009995"/>
    </source>
</evidence>
<evidence type="ECO:0000313" key="4">
    <source>
        <dbReference type="EMBL" id="RWR85167.1"/>
    </source>
</evidence>
<keyword evidence="2 4" id="KW-0808">Transferase</keyword>
<organism evidence="4 5">
    <name type="scientific">Cinnamomum micranthum f. kanehirae</name>
    <dbReference type="NCBI Taxonomy" id="337451"/>
    <lineage>
        <taxon>Eukaryota</taxon>
        <taxon>Viridiplantae</taxon>
        <taxon>Streptophyta</taxon>
        <taxon>Embryophyta</taxon>
        <taxon>Tracheophyta</taxon>
        <taxon>Spermatophyta</taxon>
        <taxon>Magnoliopsida</taxon>
        <taxon>Magnoliidae</taxon>
        <taxon>Laurales</taxon>
        <taxon>Lauraceae</taxon>
        <taxon>Cinnamomum</taxon>
    </lineage>
</organism>
<sequence length="659" mass="74009">MMPSLEFKPPAPPLISIETSSTSTATDSAPSSTHVVLLPFMSKGHTIPLLDLAHVLHNRNIIVTIFTTPANSSFISSSLTHTTVTVFELPFPQSPPNLPPGVESTDKLPSMSLLLPFVHATKLLQPNFEEILSTLLPHVSCVIHDGFLPWAQLSASKVGVPSLIFFGMNTFSMIITRLVVEHKSLKDVKSDDEVFSLPFFPNIKLCRRDLDESFNDPEPKGPLFEFVMESWRATAQSTGIVVNSFYELESIYVDFFNRELNPKAWCVGPLCTASPLKQLESLAEPRWVQWLDDRKAKQRPVLYVAFGTQAENSQSQLMEIGIGLERSGVDFLWVVRGKEVELGDGYEERVAERGMVVREWVEQRKILNHEIVRGFLSHCGWNSVLESICAEVPILAWPMMAEQPMNAKMVVEELGIGLKVKEEGGGGVVGWEKVKDLVKELMVGERGEEVGKKVKELGKKAKTAVEEVLDGRRRDADVFESPARSPPPLPLGRLRRRRRLSKDEEKAVPLSSDGGDIVVVLDQDSGADLWRSRRFAAGEEDRDVVKIGSHMFSDEGSKLFTRFHITRFHVLYWWEDGDGHLGHFTFPLDFTLLDFHPNTLISLSHIHYSISRYPLERMMGTAISAEEKAAMAIQVGFVRRIGEFGFLEEEEEKQVGVFM</sequence>
<name>A0A443P332_9MAGN</name>
<dbReference type="PANTHER" id="PTHR48047">
    <property type="entry name" value="GLYCOSYLTRANSFERASE"/>
    <property type="match status" value="1"/>
</dbReference>
<dbReference type="CDD" id="cd03784">
    <property type="entry name" value="GT1_Gtf-like"/>
    <property type="match status" value="1"/>
</dbReference>
<accession>A0A443P332</accession>
<evidence type="ECO:0000256" key="3">
    <source>
        <dbReference type="SAM" id="MobiDB-lite"/>
    </source>
</evidence>
<proteinExistence type="inferred from homology"/>
<dbReference type="PANTHER" id="PTHR48047:SF51">
    <property type="entry name" value="GLYCOSYLTRANSFERASE"/>
    <property type="match status" value="1"/>
</dbReference>
<dbReference type="InterPro" id="IPR002213">
    <property type="entry name" value="UDP_glucos_trans"/>
</dbReference>
<dbReference type="OrthoDB" id="5835829at2759"/>
<dbReference type="STRING" id="337451.A0A443P332"/>
<dbReference type="Pfam" id="PF00201">
    <property type="entry name" value="UDPGT"/>
    <property type="match status" value="1"/>
</dbReference>
<reference evidence="4 5" key="1">
    <citation type="journal article" date="2019" name="Nat. Plants">
        <title>Stout camphor tree genome fills gaps in understanding of flowering plant genome evolution.</title>
        <authorList>
            <person name="Chaw S.M."/>
            <person name="Liu Y.C."/>
            <person name="Wu Y.W."/>
            <person name="Wang H.Y."/>
            <person name="Lin C.I."/>
            <person name="Wu C.S."/>
            <person name="Ke H.M."/>
            <person name="Chang L.Y."/>
            <person name="Hsu C.Y."/>
            <person name="Yang H.T."/>
            <person name="Sudianto E."/>
            <person name="Hsu M.H."/>
            <person name="Wu K.P."/>
            <person name="Wang L.N."/>
            <person name="Leebens-Mack J.H."/>
            <person name="Tsai I.J."/>
        </authorList>
    </citation>
    <scope>NUCLEOTIDE SEQUENCE [LARGE SCALE GENOMIC DNA]</scope>
    <source>
        <strain evidence="5">cv. Chaw 1501</strain>
        <tissue evidence="4">Young leaves</tissue>
    </source>
</reference>
<feature type="compositionally biased region" description="Low complexity" evidence="3">
    <location>
        <begin position="19"/>
        <end position="30"/>
    </location>
</feature>
<dbReference type="Gene3D" id="3.40.50.2000">
    <property type="entry name" value="Glycogen Phosphorylase B"/>
    <property type="match status" value="2"/>
</dbReference>
<evidence type="ECO:0000313" key="5">
    <source>
        <dbReference type="Proteomes" id="UP000283530"/>
    </source>
</evidence>
<protein>
    <submittedName>
        <fullName evidence="4">UDP-glycosyltransferase 90A1-like protein</fullName>
    </submittedName>
</protein>
<evidence type="ECO:0000256" key="2">
    <source>
        <dbReference type="ARBA" id="ARBA00022679"/>
    </source>
</evidence>
<gene>
    <name evidence="4" type="ORF">CKAN_01401800</name>
</gene>
<feature type="region of interest" description="Disordered" evidence="3">
    <location>
        <begin position="1"/>
        <end position="30"/>
    </location>
</feature>
<keyword evidence="5" id="KW-1185">Reference proteome</keyword>
<dbReference type="FunFam" id="3.40.50.2000:FF:000107">
    <property type="entry name" value="Glycosyltransferase"/>
    <property type="match status" value="1"/>
</dbReference>
<dbReference type="InterPro" id="IPR035595">
    <property type="entry name" value="UDP_glycos_trans_CS"/>
</dbReference>
<comment type="caution">
    <text evidence="4">The sequence shown here is derived from an EMBL/GenBank/DDBJ whole genome shotgun (WGS) entry which is preliminary data.</text>
</comment>
<dbReference type="PROSITE" id="PS00375">
    <property type="entry name" value="UDPGT"/>
    <property type="match status" value="1"/>
</dbReference>
<dbReference type="EMBL" id="QPKB01000005">
    <property type="protein sequence ID" value="RWR85167.1"/>
    <property type="molecule type" value="Genomic_DNA"/>
</dbReference>
<dbReference type="SUPFAM" id="SSF53756">
    <property type="entry name" value="UDP-Glycosyltransferase/glycogen phosphorylase"/>
    <property type="match status" value="1"/>
</dbReference>
<dbReference type="Proteomes" id="UP000283530">
    <property type="component" value="Unassembled WGS sequence"/>
</dbReference>
<dbReference type="AlphaFoldDB" id="A0A443P332"/>
<dbReference type="GO" id="GO:0035251">
    <property type="term" value="F:UDP-glucosyltransferase activity"/>
    <property type="evidence" value="ECO:0007669"/>
    <property type="project" value="TreeGrafter"/>
</dbReference>
<comment type="similarity">
    <text evidence="1">Belongs to the UDP-glycosyltransferase family.</text>
</comment>